<organism evidence="4 5">
    <name type="scientific">Zizania palustris</name>
    <name type="common">Northern wild rice</name>
    <dbReference type="NCBI Taxonomy" id="103762"/>
    <lineage>
        <taxon>Eukaryota</taxon>
        <taxon>Viridiplantae</taxon>
        <taxon>Streptophyta</taxon>
        <taxon>Embryophyta</taxon>
        <taxon>Tracheophyta</taxon>
        <taxon>Spermatophyta</taxon>
        <taxon>Magnoliopsida</taxon>
        <taxon>Liliopsida</taxon>
        <taxon>Poales</taxon>
        <taxon>Poaceae</taxon>
        <taxon>BOP clade</taxon>
        <taxon>Oryzoideae</taxon>
        <taxon>Oryzeae</taxon>
        <taxon>Zizaniinae</taxon>
        <taxon>Zizania</taxon>
    </lineage>
</organism>
<sequence>MARVCEPSNRDWLDCDDGFREEADRAILEMLEDEEKGYVKYATALVDKYPVSPLAHCIVARGCALGGKGVLAIFHFMRAAELAPRCPIIPSMLADLLIKMGLWDKAVEVCDRFLRVPEDHTDPAWHWPFLSNEVANYINSTVLQYRIAFVRELIRGRRVKADKGKGAAVPLPPERAFAPKWPPETIDLSRASARWNCMNDEERHASLNVSFGEMKSYCRRPGVLPEQCVQWMMSMLSDAEVFVKEGCSSYWICPLCIHVYTDATIFMWHIENQHIEGDSELLSSLPKRIPDSEKELLKSWRWVAIDGDDLAERTEILSMIKSIAFELIDMDAISVNLLNIMHKFVMNRVRPVTPSIVSMCASCGIGQLSYAHLKELYKFLEPLTHTPTDYEHQKGPNVEQESQQDSLVITWSKETRTLPIDCGKITSIKTDDSSKADGLFACLFGESLLEDPMESWVGMWQKCIDHGPGILNKISVVLDKLNRKYYSWKELTEIQLGVHSLPQAIFSSEIDIQLYFDYGIGFVQIEMLLIDAEVNYLKKRLLKNCEVDYLAIILPIAKACLWAKLNNNPPEDALLACPPDVYELQVPLKMILRSLWHIRRLHDDILMTPFIYSDVIVGDQHIAMLHDIFNSWNCQKECKQCDPNKFRFMASALRSDLIDEKPGKITASRFVKLIFERLHKLQTPLHFEFKGEALEPQTKTMPNCLGCICLTHDLFGLHITEEKCNCVNNVSAETEYTTFFHSIDLGTVERTKLESFSELLKAVNKQLLCDPRNGGCGHNIARYLSYPPHLFMTVFSWPDNKGSHINMHEVLISLAAGLDINHVYKYLHSDSKYTLVSAVCGERSLCVLCEN</sequence>
<dbReference type="InterPro" id="IPR006865">
    <property type="entry name" value="DUF629"/>
</dbReference>
<keyword evidence="2" id="KW-0378">Hydrolase</keyword>
<name>A0A8J5WFQ4_ZIZPA</name>
<accession>A0A8J5WFQ4</accession>
<comment type="caution">
    <text evidence="4">The sequence shown here is derived from an EMBL/GenBank/DDBJ whole genome shotgun (WGS) entry which is preliminary data.</text>
</comment>
<dbReference type="InterPro" id="IPR052398">
    <property type="entry name" value="Ubiquitin_hydrolase_53/54"/>
</dbReference>
<evidence type="ECO:0000256" key="2">
    <source>
        <dbReference type="ARBA" id="ARBA00022801"/>
    </source>
</evidence>
<dbReference type="Proteomes" id="UP000729402">
    <property type="component" value="Unassembled WGS sequence"/>
</dbReference>
<evidence type="ECO:0000259" key="3">
    <source>
        <dbReference type="Pfam" id="PF04780"/>
    </source>
</evidence>
<protein>
    <recommendedName>
        <fullName evidence="3">DUF629 domain-containing protein</fullName>
    </recommendedName>
</protein>
<dbReference type="GO" id="GO:0016787">
    <property type="term" value="F:hydrolase activity"/>
    <property type="evidence" value="ECO:0007669"/>
    <property type="project" value="UniProtKB-KW"/>
</dbReference>
<keyword evidence="1" id="KW-0833">Ubl conjugation pathway</keyword>
<reference evidence="4" key="1">
    <citation type="journal article" date="2021" name="bioRxiv">
        <title>Whole Genome Assembly and Annotation of Northern Wild Rice, Zizania palustris L., Supports a Whole Genome Duplication in the Zizania Genus.</title>
        <authorList>
            <person name="Haas M."/>
            <person name="Kono T."/>
            <person name="Macchietto M."/>
            <person name="Millas R."/>
            <person name="McGilp L."/>
            <person name="Shao M."/>
            <person name="Duquette J."/>
            <person name="Hirsch C.N."/>
            <person name="Kimball J."/>
        </authorList>
    </citation>
    <scope>NUCLEOTIDE SEQUENCE</scope>
    <source>
        <tissue evidence="4">Fresh leaf tissue</tissue>
    </source>
</reference>
<evidence type="ECO:0000256" key="1">
    <source>
        <dbReference type="ARBA" id="ARBA00022786"/>
    </source>
</evidence>
<dbReference type="OrthoDB" id="674166at2759"/>
<proteinExistence type="predicted"/>
<evidence type="ECO:0000313" key="5">
    <source>
        <dbReference type="Proteomes" id="UP000729402"/>
    </source>
</evidence>
<feature type="domain" description="DUF629" evidence="3">
    <location>
        <begin position="195"/>
        <end position="306"/>
    </location>
</feature>
<dbReference type="PANTHER" id="PTHR22975:SF19">
    <property type="entry name" value="EXPRESSED PROTEIN"/>
    <property type="match status" value="1"/>
</dbReference>
<keyword evidence="5" id="KW-1185">Reference proteome</keyword>
<gene>
    <name evidence="4" type="ORF">GUJ93_ZPchr0011g28614</name>
</gene>
<reference evidence="4" key="2">
    <citation type="submission" date="2021-02" db="EMBL/GenBank/DDBJ databases">
        <authorList>
            <person name="Kimball J.A."/>
            <person name="Haas M.W."/>
            <person name="Macchietto M."/>
            <person name="Kono T."/>
            <person name="Duquette J."/>
            <person name="Shao M."/>
        </authorList>
    </citation>
    <scope>NUCLEOTIDE SEQUENCE</scope>
    <source>
        <tissue evidence="4">Fresh leaf tissue</tissue>
    </source>
</reference>
<evidence type="ECO:0000313" key="4">
    <source>
        <dbReference type="EMBL" id="KAG8090210.1"/>
    </source>
</evidence>
<dbReference type="EMBL" id="JAAALK010000081">
    <property type="protein sequence ID" value="KAG8090210.1"/>
    <property type="molecule type" value="Genomic_DNA"/>
</dbReference>
<dbReference type="AlphaFoldDB" id="A0A8J5WFQ4"/>
<dbReference type="Pfam" id="PF04780">
    <property type="entry name" value="DUF629"/>
    <property type="match status" value="1"/>
</dbReference>
<dbReference type="PANTHER" id="PTHR22975">
    <property type="entry name" value="UBIQUITIN SPECIFIC PROTEINASE"/>
    <property type="match status" value="1"/>
</dbReference>